<keyword evidence="3" id="KW-1185">Reference proteome</keyword>
<reference evidence="2 3" key="1">
    <citation type="submission" date="2019-05" db="EMBL/GenBank/DDBJ databases">
        <title>Emergence of the Ug99 lineage of the wheat stem rust pathogen through somatic hybridization.</title>
        <authorList>
            <person name="Li F."/>
            <person name="Upadhyaya N.M."/>
            <person name="Sperschneider J."/>
            <person name="Matny O."/>
            <person name="Nguyen-Phuc H."/>
            <person name="Mago R."/>
            <person name="Raley C."/>
            <person name="Miller M.E."/>
            <person name="Silverstein K.A.T."/>
            <person name="Henningsen E."/>
            <person name="Hirsch C.D."/>
            <person name="Visser B."/>
            <person name="Pretorius Z.A."/>
            <person name="Steffenson B.J."/>
            <person name="Schwessinger B."/>
            <person name="Dodds P.N."/>
            <person name="Figueroa M."/>
        </authorList>
    </citation>
    <scope>NUCLEOTIDE SEQUENCE [LARGE SCALE GENOMIC DNA]</scope>
    <source>
        <strain evidence="2">21-0</strain>
    </source>
</reference>
<comment type="caution">
    <text evidence="2">The sequence shown here is derived from an EMBL/GenBank/DDBJ whole genome shotgun (WGS) entry which is preliminary data.</text>
</comment>
<feature type="compositionally biased region" description="Basic and acidic residues" evidence="1">
    <location>
        <begin position="290"/>
        <end position="304"/>
    </location>
</feature>
<feature type="compositionally biased region" description="Polar residues" evidence="1">
    <location>
        <begin position="117"/>
        <end position="127"/>
    </location>
</feature>
<proteinExistence type="predicted"/>
<dbReference type="OrthoDB" id="2504632at2759"/>
<accession>A0A5B0QA26</accession>
<organism evidence="2 3">
    <name type="scientific">Puccinia graminis f. sp. tritici</name>
    <dbReference type="NCBI Taxonomy" id="56615"/>
    <lineage>
        <taxon>Eukaryota</taxon>
        <taxon>Fungi</taxon>
        <taxon>Dikarya</taxon>
        <taxon>Basidiomycota</taxon>
        <taxon>Pucciniomycotina</taxon>
        <taxon>Pucciniomycetes</taxon>
        <taxon>Pucciniales</taxon>
        <taxon>Pucciniaceae</taxon>
        <taxon>Puccinia</taxon>
    </lineage>
</organism>
<feature type="region of interest" description="Disordered" evidence="1">
    <location>
        <begin position="70"/>
        <end position="205"/>
    </location>
</feature>
<gene>
    <name evidence="2" type="ORF">PGT21_009568</name>
</gene>
<dbReference type="AlphaFoldDB" id="A0A5B0QA26"/>
<sequence>MFRRSRIPLNSTDPSILEELLERQQQQQQPSLTTANTLRFMIPPESPSHSSTQHPQPRLKSLIKLDHLLRPSPSLRLAGPRRVLSEPTPARTKPIHQRSQSTPRNPILKIDGLKSRFSVQVSDSEYLSQEDQEDQSTSQLPSQNYSTSSSSSSSYSSLSSSTISSTHYTSSSSSSASCIDQPNLPLKLSTDSHPHRLLNRKTTPASSHIITQIKNQNQATNQSITSLPKETPTTEFRNPPEQPAPKHHSNFSSLSTRLPPTKSSPRRRSLSPSKGKSRSFLPEEEEAEEEAGRGRRSTKTDQRNSLKRTHNNHRPDYDHQEPDQAQEEVILEPIKTKGLSAFIRPIKYGLLQLASSSSSSRATTKSINKAPSQNPFEPLHLRLWITNHHHALFDPIPANLIVISPNGDQIELLYTEEEVNEQSTEEDLRRSYSSATLKVIFYSLEALPIELRRMYNYLTKLMMIVSSNTPRAVFQLHTPVFQQRVRCALMLNTPVSDLQLDYSSLTHFSHLKIKLSLARSRIKVWIDGNLISHPHDPPFFASNDPDHTSSLAGYLVSLLKDSAFPTPDPHLQSINQGNIDPQFQDFLDFIHPCLVIANQIQRSLDQA</sequence>
<protein>
    <submittedName>
        <fullName evidence="2">Uncharacterized protein</fullName>
    </submittedName>
</protein>
<feature type="compositionally biased region" description="Low complexity" evidence="1">
    <location>
        <begin position="252"/>
        <end position="263"/>
    </location>
</feature>
<evidence type="ECO:0000313" key="2">
    <source>
        <dbReference type="EMBL" id="KAA1110078.1"/>
    </source>
</evidence>
<feature type="compositionally biased region" description="Low complexity" evidence="1">
    <location>
        <begin position="135"/>
        <end position="177"/>
    </location>
</feature>
<dbReference type="EMBL" id="VSWC01000027">
    <property type="protein sequence ID" value="KAA1110078.1"/>
    <property type="molecule type" value="Genomic_DNA"/>
</dbReference>
<dbReference type="Proteomes" id="UP000324748">
    <property type="component" value="Unassembled WGS sequence"/>
</dbReference>
<name>A0A5B0QA26_PUCGR</name>
<feature type="region of interest" description="Disordered" evidence="1">
    <location>
        <begin position="228"/>
        <end position="324"/>
    </location>
</feature>
<evidence type="ECO:0000256" key="1">
    <source>
        <dbReference type="SAM" id="MobiDB-lite"/>
    </source>
</evidence>
<evidence type="ECO:0000313" key="3">
    <source>
        <dbReference type="Proteomes" id="UP000324748"/>
    </source>
</evidence>
<feature type="compositionally biased region" description="Basic and acidic residues" evidence="1">
    <location>
        <begin position="313"/>
        <end position="322"/>
    </location>
</feature>